<protein>
    <recommendedName>
        <fullName evidence="2">GmrSD restriction endonucleases C-terminal domain-containing protein</fullName>
    </recommendedName>
</protein>
<dbReference type="EMBL" id="FQXG01000004">
    <property type="protein sequence ID" value="SHH73372.1"/>
    <property type="molecule type" value="Genomic_DNA"/>
</dbReference>
<accession>A0A1M5VDL9</accession>
<name>A0A1M5VDL9_9GAMM</name>
<evidence type="ECO:0000259" key="2">
    <source>
        <dbReference type="Pfam" id="PF07510"/>
    </source>
</evidence>
<dbReference type="Proteomes" id="UP000184268">
    <property type="component" value="Unassembled WGS sequence"/>
</dbReference>
<keyword evidence="1" id="KW-0732">Signal</keyword>
<evidence type="ECO:0000256" key="1">
    <source>
        <dbReference type="SAM" id="SignalP"/>
    </source>
</evidence>
<dbReference type="RefSeq" id="WP_067656492.1">
    <property type="nucleotide sequence ID" value="NZ_FQXG01000004.1"/>
</dbReference>
<reference evidence="3 4" key="1">
    <citation type="submission" date="2016-11" db="EMBL/GenBank/DDBJ databases">
        <authorList>
            <person name="Jaros S."/>
            <person name="Januszkiewicz K."/>
            <person name="Wedrychowicz H."/>
        </authorList>
    </citation>
    <scope>NUCLEOTIDE SEQUENCE [LARGE SCALE GENOMIC DNA]</scope>
    <source>
        <strain evidence="3 4">DSM 16917</strain>
    </source>
</reference>
<dbReference type="AlphaFoldDB" id="A0A1M5VDL9"/>
<feature type="domain" description="GmrSD restriction endonucleases C-terminal" evidence="2">
    <location>
        <begin position="119"/>
        <end position="213"/>
    </location>
</feature>
<feature type="signal peptide" evidence="1">
    <location>
        <begin position="1"/>
        <end position="18"/>
    </location>
</feature>
<feature type="chain" id="PRO_5009914416" description="GmrSD restriction endonucleases C-terminal domain-containing protein" evidence="1">
    <location>
        <begin position="19"/>
        <end position="237"/>
    </location>
</feature>
<dbReference type="PANTHER" id="PTHR24094">
    <property type="entry name" value="SECRETED PROTEIN"/>
    <property type="match status" value="1"/>
</dbReference>
<gene>
    <name evidence="3" type="ORF">SAMN02745129_2727</name>
</gene>
<organism evidence="3 4">
    <name type="scientific">Ferrimonas marina</name>
    <dbReference type="NCBI Taxonomy" id="299255"/>
    <lineage>
        <taxon>Bacteria</taxon>
        <taxon>Pseudomonadati</taxon>
        <taxon>Pseudomonadota</taxon>
        <taxon>Gammaproteobacteria</taxon>
        <taxon>Alteromonadales</taxon>
        <taxon>Ferrimonadaceae</taxon>
        <taxon>Ferrimonas</taxon>
    </lineage>
</organism>
<sequence length="237" mass="27027">MRLFVLWVLLWPAFSLHADEIKLSNSGICHDHNSPSYARTQNFQPFASLEACLKAGGRLPANRAEPTAVNSQSGDYHRSAFRHWSGSCPNTRHQLLAEQSTAVQTTFTNDRGCTVDRGKWRDLYSGLTHYVARELDIDHIVPLAYSWSRGSDRWDDATRERFANDNANLVVTTARLNRQKGALGPTEWLPPDEAYRCQYLLRFDRVMKRYGLSYQPDEALEMAALKQRYCGIEPSSD</sequence>
<dbReference type="Pfam" id="PF07510">
    <property type="entry name" value="GmrSD_C"/>
    <property type="match status" value="1"/>
</dbReference>
<proteinExistence type="predicted"/>
<dbReference type="PANTHER" id="PTHR24094:SF15">
    <property type="entry name" value="AMP-DEPENDENT SYNTHETASE_LIGASE DOMAIN-CONTAINING PROTEIN-RELATED"/>
    <property type="match status" value="1"/>
</dbReference>
<dbReference type="InterPro" id="IPR011089">
    <property type="entry name" value="GmrSD_C"/>
</dbReference>
<dbReference type="OrthoDB" id="5196645at2"/>
<evidence type="ECO:0000313" key="3">
    <source>
        <dbReference type="EMBL" id="SHH73372.1"/>
    </source>
</evidence>
<dbReference type="STRING" id="299255.SAMN02745129_2727"/>
<evidence type="ECO:0000313" key="4">
    <source>
        <dbReference type="Proteomes" id="UP000184268"/>
    </source>
</evidence>
<keyword evidence="4" id="KW-1185">Reference proteome</keyword>